<evidence type="ECO:0000313" key="1">
    <source>
        <dbReference type="EMBL" id="KAH6632372.1"/>
    </source>
</evidence>
<comment type="caution">
    <text evidence="1">The sequence shown here is derived from an EMBL/GenBank/DDBJ whole genome shotgun (WGS) entry which is preliminary data.</text>
</comment>
<name>A0ACB7P7T3_9PEZI</name>
<gene>
    <name evidence="1" type="ORF">F5144DRAFT_621182</name>
</gene>
<evidence type="ECO:0000313" key="2">
    <source>
        <dbReference type="Proteomes" id="UP000724584"/>
    </source>
</evidence>
<dbReference type="EMBL" id="JAGIZQ010000004">
    <property type="protein sequence ID" value="KAH6632372.1"/>
    <property type="molecule type" value="Genomic_DNA"/>
</dbReference>
<organism evidence="1 2">
    <name type="scientific">Chaetomium tenue</name>
    <dbReference type="NCBI Taxonomy" id="1854479"/>
    <lineage>
        <taxon>Eukaryota</taxon>
        <taxon>Fungi</taxon>
        <taxon>Dikarya</taxon>
        <taxon>Ascomycota</taxon>
        <taxon>Pezizomycotina</taxon>
        <taxon>Sordariomycetes</taxon>
        <taxon>Sordariomycetidae</taxon>
        <taxon>Sordariales</taxon>
        <taxon>Chaetomiaceae</taxon>
        <taxon>Chaetomium</taxon>
    </lineage>
</organism>
<protein>
    <submittedName>
        <fullName evidence="1">Uncharacterized protein</fullName>
    </submittedName>
</protein>
<keyword evidence="2" id="KW-1185">Reference proteome</keyword>
<dbReference type="Proteomes" id="UP000724584">
    <property type="component" value="Unassembled WGS sequence"/>
</dbReference>
<reference evidence="1 2" key="1">
    <citation type="journal article" date="2021" name="Nat. Commun.">
        <title>Genetic determinants of endophytism in the Arabidopsis root mycobiome.</title>
        <authorList>
            <person name="Mesny F."/>
            <person name="Miyauchi S."/>
            <person name="Thiergart T."/>
            <person name="Pickel B."/>
            <person name="Atanasova L."/>
            <person name="Karlsson M."/>
            <person name="Huettel B."/>
            <person name="Barry K.W."/>
            <person name="Haridas S."/>
            <person name="Chen C."/>
            <person name="Bauer D."/>
            <person name="Andreopoulos W."/>
            <person name="Pangilinan J."/>
            <person name="LaButti K."/>
            <person name="Riley R."/>
            <person name="Lipzen A."/>
            <person name="Clum A."/>
            <person name="Drula E."/>
            <person name="Henrissat B."/>
            <person name="Kohler A."/>
            <person name="Grigoriev I.V."/>
            <person name="Martin F.M."/>
            <person name="Hacquard S."/>
        </authorList>
    </citation>
    <scope>NUCLEOTIDE SEQUENCE [LARGE SCALE GENOMIC DNA]</scope>
    <source>
        <strain evidence="1 2">MPI-SDFR-AT-0079</strain>
    </source>
</reference>
<proteinExistence type="predicted"/>
<accession>A0ACB7P7T3</accession>
<sequence>MANRELLFFYAPAWDFPPDGPIKLGNIITSVKTPHRPLSCSPPPDDSYLFQTEKRSVRYTQEELRSGKFSILTKFLSILGFGIDISAEMNHNTATTFTFTTLTTTHFTPTPSHLTTILHPPQIQRYLTLSRHRKPLYPITGLKTVHGAQAHTLASRSVGGAVAVEVDGTVWSGGAVPVGGGPGVEGGVGGRREAGWEGSSDFVFAFSVCRLVVGLEEYRKGAMLKGRMVGVDVVAVEGVVDAEGEGFDGEELREGEEVVFCVIPRGGREADEW</sequence>